<comment type="subunit">
    <text evidence="8">Homodimer.</text>
</comment>
<dbReference type="PIRSF" id="PIRSF000445">
    <property type="entry name" value="4pyrrol_synth_GluRdtase"/>
    <property type="match status" value="1"/>
</dbReference>
<dbReference type="SUPFAM" id="SSF69742">
    <property type="entry name" value="Glutamyl tRNA-reductase catalytic, N-terminal domain"/>
    <property type="match status" value="1"/>
</dbReference>
<evidence type="ECO:0000313" key="16">
    <source>
        <dbReference type="EMBL" id="AFM03104.1"/>
    </source>
</evidence>
<comment type="similarity">
    <text evidence="2 8 12">Belongs to the glutamyl-tRNA reductase family.</text>
</comment>
<dbReference type="EC" id="1.2.1.70" evidence="3 8"/>
<evidence type="ECO:0000259" key="14">
    <source>
        <dbReference type="Pfam" id="PF01488"/>
    </source>
</evidence>
<dbReference type="HAMAP" id="MF_00087">
    <property type="entry name" value="Glu_tRNA_reductase"/>
    <property type="match status" value="1"/>
</dbReference>
<reference evidence="17" key="1">
    <citation type="submission" date="2012-06" db="EMBL/GenBank/DDBJ databases">
        <title>The complete genome of Flexibacter litoralis DSM 6794.</title>
        <authorList>
            <person name="Lucas S."/>
            <person name="Copeland A."/>
            <person name="Lapidus A."/>
            <person name="Glavina del Rio T."/>
            <person name="Dalin E."/>
            <person name="Tice H."/>
            <person name="Bruce D."/>
            <person name="Goodwin L."/>
            <person name="Pitluck S."/>
            <person name="Peters L."/>
            <person name="Ovchinnikova G."/>
            <person name="Lu M."/>
            <person name="Kyrpides N."/>
            <person name="Mavromatis K."/>
            <person name="Ivanova N."/>
            <person name="Brettin T."/>
            <person name="Detter J.C."/>
            <person name="Han C."/>
            <person name="Larimer F."/>
            <person name="Land M."/>
            <person name="Hauser L."/>
            <person name="Markowitz V."/>
            <person name="Cheng J.-F."/>
            <person name="Hugenholtz P."/>
            <person name="Woyke T."/>
            <person name="Wu D."/>
            <person name="Spring S."/>
            <person name="Lang E."/>
            <person name="Kopitz M."/>
            <person name="Brambilla E."/>
            <person name="Klenk H.-P."/>
            <person name="Eisen J.A."/>
        </authorList>
    </citation>
    <scope>NUCLEOTIDE SEQUENCE [LARGE SCALE GENOMIC DNA]</scope>
    <source>
        <strain evidence="17">ATCC 23117 / DSM 6794 / NBRC 15988 / NCIMB 1366 / Sio-4</strain>
    </source>
</reference>
<sequence length="417" mass="47991">MENSFHTFYISHKEADVPTREYFSLSERETETLLLSLQQSECITEVFVISTCNRTEIYWYGNENSFKIVKEKFAQLKAISTKELIETGFKYIDNSEQVIKRFFEISVGVDSQIVGDWQITYQIKQAYQLADELGTIGTYFHKLISYVLQASKKITTQTVFRSGAASVSFATADLVRQLSQQNENKKNEILVVGVGKIGSDTVRNLRKMGIKNVKITNRTIGKSAMLATENAYEIVDFEHVFQEAQKADIIISSISKPNFFNTTNIDVQKICPNQHFIDLSMPRSIESVFSDFVTIYNIDDLKEQTKAVREERIAALPLVHQIIKNGIDDFEKWKDEYQYVILLQPFKKALEDLKSNISNKYSSELNDKNRELMMQMLTDFTQKAMRIPVVNLKNHLNNTSTTDSQKPFLDTIQQLFS</sequence>
<evidence type="ECO:0000256" key="6">
    <source>
        <dbReference type="ARBA" id="ARBA00023244"/>
    </source>
</evidence>
<feature type="binding site" evidence="8 10">
    <location>
        <position position="122"/>
    </location>
    <ligand>
        <name>substrate</name>
    </ligand>
</feature>
<dbReference type="InterPro" id="IPR006151">
    <property type="entry name" value="Shikm_DH/Glu-tRNA_Rdtase"/>
</dbReference>
<evidence type="ECO:0000256" key="2">
    <source>
        <dbReference type="ARBA" id="ARBA00005916"/>
    </source>
</evidence>
<evidence type="ECO:0000256" key="4">
    <source>
        <dbReference type="ARBA" id="ARBA00022857"/>
    </source>
</evidence>
<dbReference type="KEGG" id="fli:Fleli_0640"/>
<dbReference type="AlphaFoldDB" id="I4AGL9"/>
<evidence type="ECO:0000256" key="10">
    <source>
        <dbReference type="PIRSR" id="PIRSR000445-2"/>
    </source>
</evidence>
<evidence type="ECO:0000256" key="5">
    <source>
        <dbReference type="ARBA" id="ARBA00023002"/>
    </source>
</evidence>
<dbReference type="InterPro" id="IPR036453">
    <property type="entry name" value="GluRdtase_dimer_dom_sf"/>
</dbReference>
<feature type="domain" description="Quinate/shikimate 5-dehydrogenase/glutamyl-tRNA reductase" evidence="14">
    <location>
        <begin position="182"/>
        <end position="303"/>
    </location>
</feature>
<keyword evidence="17" id="KW-1185">Reference proteome</keyword>
<evidence type="ECO:0000256" key="3">
    <source>
        <dbReference type="ARBA" id="ARBA00012970"/>
    </source>
</evidence>
<dbReference type="GO" id="GO:0050661">
    <property type="term" value="F:NADP binding"/>
    <property type="evidence" value="ECO:0007669"/>
    <property type="project" value="InterPro"/>
</dbReference>
<dbReference type="GO" id="GO:0008883">
    <property type="term" value="F:glutamyl-tRNA reductase activity"/>
    <property type="evidence" value="ECO:0007669"/>
    <property type="project" value="UniProtKB-UniRule"/>
</dbReference>
<dbReference type="RefSeq" id="WP_014796563.1">
    <property type="nucleotide sequence ID" value="NC_018018.1"/>
</dbReference>
<dbReference type="Pfam" id="PF05201">
    <property type="entry name" value="GlutR_N"/>
    <property type="match status" value="1"/>
</dbReference>
<dbReference type="InterPro" id="IPR015896">
    <property type="entry name" value="4pyrrol_synth_GluRdtase_dimer"/>
</dbReference>
<dbReference type="SUPFAM" id="SSF69075">
    <property type="entry name" value="Glutamyl tRNA-reductase dimerization domain"/>
    <property type="match status" value="1"/>
</dbReference>
<evidence type="ECO:0000259" key="13">
    <source>
        <dbReference type="Pfam" id="PF00745"/>
    </source>
</evidence>
<proteinExistence type="inferred from homology"/>
<dbReference type="InterPro" id="IPR036291">
    <property type="entry name" value="NAD(P)-bd_dom_sf"/>
</dbReference>
<keyword evidence="6 8" id="KW-0627">Porphyrin biosynthesis</keyword>
<feature type="binding site" evidence="8 10">
    <location>
        <begin position="51"/>
        <end position="54"/>
    </location>
    <ligand>
        <name>substrate</name>
    </ligand>
</feature>
<comment type="catalytic activity">
    <reaction evidence="7 8 12">
        <text>(S)-4-amino-5-oxopentanoate + tRNA(Glu) + NADP(+) = L-glutamyl-tRNA(Glu) + NADPH + H(+)</text>
        <dbReference type="Rhea" id="RHEA:12344"/>
        <dbReference type="Rhea" id="RHEA-COMP:9663"/>
        <dbReference type="Rhea" id="RHEA-COMP:9680"/>
        <dbReference type="ChEBI" id="CHEBI:15378"/>
        <dbReference type="ChEBI" id="CHEBI:57501"/>
        <dbReference type="ChEBI" id="CHEBI:57783"/>
        <dbReference type="ChEBI" id="CHEBI:58349"/>
        <dbReference type="ChEBI" id="CHEBI:78442"/>
        <dbReference type="ChEBI" id="CHEBI:78520"/>
        <dbReference type="EC" id="1.2.1.70"/>
    </reaction>
</comment>
<dbReference type="InterPro" id="IPR036343">
    <property type="entry name" value="GluRdtase_N_sf"/>
</dbReference>
<comment type="function">
    <text evidence="8">Catalyzes the NADPH-dependent reduction of glutamyl-tRNA(Glu) to glutamate 1-semialdehyde (GSA).</text>
</comment>
<dbReference type="Proteomes" id="UP000006054">
    <property type="component" value="Chromosome"/>
</dbReference>
<evidence type="ECO:0000313" key="17">
    <source>
        <dbReference type="Proteomes" id="UP000006054"/>
    </source>
</evidence>
<dbReference type="eggNOG" id="COG0373">
    <property type="taxonomic scope" value="Bacteria"/>
</dbReference>
<feature type="binding site" evidence="8 11">
    <location>
        <begin position="193"/>
        <end position="198"/>
    </location>
    <ligand>
        <name>NADP(+)</name>
        <dbReference type="ChEBI" id="CHEBI:58349"/>
    </ligand>
</feature>
<feature type="active site" description="Nucleophile" evidence="8 9">
    <location>
        <position position="52"/>
    </location>
</feature>
<feature type="domain" description="Tetrapyrrole biosynthesis glutamyl-tRNA reductase dimerisation" evidence="13">
    <location>
        <begin position="319"/>
        <end position="416"/>
    </location>
</feature>
<comment type="caution">
    <text evidence="8">Lacks conserved residue(s) required for the propagation of feature annotation.</text>
</comment>
<dbReference type="Pfam" id="PF01488">
    <property type="entry name" value="Shikimate_DH"/>
    <property type="match status" value="1"/>
</dbReference>
<dbReference type="STRING" id="880071.Fleli_0640"/>
<comment type="domain">
    <text evidence="8">Possesses an unusual extended V-shaped dimeric structure with each monomer consisting of three distinct domains arranged along a curved 'spinal' alpha-helix. The N-terminal catalytic domain specifically recognizes the glutamate moiety of the substrate. The second domain is the NADPH-binding domain, and the third C-terminal domain is responsible for dimerization.</text>
</comment>
<dbReference type="EMBL" id="CP003345">
    <property type="protein sequence ID" value="AFM03104.1"/>
    <property type="molecule type" value="Genomic_DNA"/>
</dbReference>
<dbReference type="SUPFAM" id="SSF51735">
    <property type="entry name" value="NAD(P)-binding Rossmann-fold domains"/>
    <property type="match status" value="1"/>
</dbReference>
<comment type="pathway">
    <text evidence="1 8 12">Porphyrin-containing compound metabolism; protoporphyrin-IX biosynthesis; 5-aminolevulinate from L-glutamyl-tRNA(Glu): step 1/2.</text>
</comment>
<comment type="miscellaneous">
    <text evidence="8">During catalysis, the active site Cys acts as a nucleophile attacking the alpha-carbonyl group of tRNA-bound glutamate with the formation of a thioester intermediate between enzyme and glutamate, and the concomitant release of tRNA(Glu). The thioester intermediate is finally reduced by direct hydride transfer from NADPH, to form the product GSA.</text>
</comment>
<dbReference type="OrthoDB" id="110209at2"/>
<dbReference type="PATRIC" id="fig|880071.3.peg.607"/>
<feature type="domain" description="Glutamyl-tRNA reductase N-terminal" evidence="15">
    <location>
        <begin position="10"/>
        <end position="158"/>
    </location>
</feature>
<gene>
    <name evidence="8" type="primary">hemA</name>
    <name evidence="16" type="ordered locus">Fleli_0640</name>
</gene>
<protein>
    <recommendedName>
        <fullName evidence="3 8">Glutamyl-tRNA reductase</fullName>
        <shortName evidence="8">GluTR</shortName>
        <ecNumber evidence="3 8">1.2.1.70</ecNumber>
    </recommendedName>
</protein>
<evidence type="ECO:0000256" key="7">
    <source>
        <dbReference type="ARBA" id="ARBA00047464"/>
    </source>
</evidence>
<dbReference type="GO" id="GO:0019353">
    <property type="term" value="P:protoporphyrinogen IX biosynthetic process from glutamate"/>
    <property type="evidence" value="ECO:0007669"/>
    <property type="project" value="TreeGrafter"/>
</dbReference>
<dbReference type="Gene3D" id="3.30.460.30">
    <property type="entry name" value="Glutamyl-tRNA reductase, N-terminal domain"/>
    <property type="match status" value="1"/>
</dbReference>
<evidence type="ECO:0000256" key="12">
    <source>
        <dbReference type="RuleBase" id="RU000584"/>
    </source>
</evidence>
<dbReference type="InterPro" id="IPR000343">
    <property type="entry name" value="4pyrrol_synth_GluRdtase"/>
</dbReference>
<organism evidence="16 17">
    <name type="scientific">Bernardetia litoralis (strain ATCC 23117 / DSM 6794 / NBRC 15988 / NCIMB 1366 / Fx l1 / Sio-4)</name>
    <name type="common">Flexibacter litoralis</name>
    <dbReference type="NCBI Taxonomy" id="880071"/>
    <lineage>
        <taxon>Bacteria</taxon>
        <taxon>Pseudomonadati</taxon>
        <taxon>Bacteroidota</taxon>
        <taxon>Cytophagia</taxon>
        <taxon>Cytophagales</taxon>
        <taxon>Bernardetiaceae</taxon>
        <taxon>Bernardetia</taxon>
    </lineage>
</organism>
<dbReference type="HOGENOM" id="CLU_035113_2_2_10"/>
<dbReference type="PANTHER" id="PTHR43013">
    <property type="entry name" value="GLUTAMYL-TRNA REDUCTASE"/>
    <property type="match status" value="1"/>
</dbReference>
<dbReference type="UniPathway" id="UPA00251">
    <property type="reaction ID" value="UER00316"/>
</dbReference>
<evidence type="ECO:0000256" key="11">
    <source>
        <dbReference type="PIRSR" id="PIRSR000445-3"/>
    </source>
</evidence>
<dbReference type="Pfam" id="PF00745">
    <property type="entry name" value="GlutR_dimer"/>
    <property type="match status" value="1"/>
</dbReference>
<evidence type="ECO:0000259" key="15">
    <source>
        <dbReference type="Pfam" id="PF05201"/>
    </source>
</evidence>
<keyword evidence="5 8" id="KW-0560">Oxidoreductase</keyword>
<keyword evidence="4 8" id="KW-0521">NADP</keyword>
<feature type="binding site" evidence="8 10">
    <location>
        <begin position="116"/>
        <end position="118"/>
    </location>
    <ligand>
        <name>substrate</name>
    </ligand>
</feature>
<name>I4AGL9_BERLS</name>
<evidence type="ECO:0000256" key="1">
    <source>
        <dbReference type="ARBA" id="ARBA00005059"/>
    </source>
</evidence>
<dbReference type="PANTHER" id="PTHR43013:SF1">
    <property type="entry name" value="GLUTAMYL-TRNA REDUCTASE"/>
    <property type="match status" value="1"/>
</dbReference>
<dbReference type="InterPro" id="IPR015895">
    <property type="entry name" value="4pyrrol_synth_GluRdtase_N"/>
</dbReference>
<dbReference type="Gene3D" id="3.40.50.720">
    <property type="entry name" value="NAD(P)-binding Rossmann-like Domain"/>
    <property type="match status" value="1"/>
</dbReference>
<feature type="binding site" evidence="8 10">
    <location>
        <position position="111"/>
    </location>
    <ligand>
        <name>substrate</name>
    </ligand>
</feature>
<evidence type="ECO:0000256" key="9">
    <source>
        <dbReference type="PIRSR" id="PIRSR000445-1"/>
    </source>
</evidence>
<evidence type="ECO:0000256" key="8">
    <source>
        <dbReference type="HAMAP-Rule" id="MF_00087"/>
    </source>
</evidence>
<dbReference type="NCBIfam" id="TIGR01035">
    <property type="entry name" value="hemA"/>
    <property type="match status" value="1"/>
</dbReference>
<accession>I4AGL9</accession>